<reference evidence="2" key="1">
    <citation type="submission" date="2024-07" db="EMBL/GenBank/DDBJ databases">
        <title>Two chromosome-level genome assemblies of Korean endemic species Abeliophyllum distichum and Forsythia ovata (Oleaceae).</title>
        <authorList>
            <person name="Jang H."/>
        </authorList>
    </citation>
    <scope>NUCLEOTIDE SEQUENCE [LARGE SCALE GENOMIC DNA]</scope>
</reference>
<dbReference type="EMBL" id="JBFOLK010000007">
    <property type="protein sequence ID" value="KAL2500105.1"/>
    <property type="molecule type" value="Genomic_DNA"/>
</dbReference>
<dbReference type="AlphaFoldDB" id="A0ABD1SHC3"/>
<name>A0ABD1SHC3_9LAMI</name>
<dbReference type="Proteomes" id="UP001604336">
    <property type="component" value="Unassembled WGS sequence"/>
</dbReference>
<evidence type="ECO:0000313" key="1">
    <source>
        <dbReference type="EMBL" id="KAL2500105.1"/>
    </source>
</evidence>
<sequence>MVDGVRVSYRIFLLGREMWCTRLMTFSILKVSMQSDKNGLGVTTTPEAALGKSPREFLAPMAQFDWNIAVPHPKGNLAPIPQFESGNLVTSEEETLALLAQLAWNIPVDIFLVLDCA</sequence>
<comment type="caution">
    <text evidence="1">The sequence shown here is derived from an EMBL/GenBank/DDBJ whole genome shotgun (WGS) entry which is preliminary data.</text>
</comment>
<keyword evidence="2" id="KW-1185">Reference proteome</keyword>
<organism evidence="1 2">
    <name type="scientific">Abeliophyllum distichum</name>
    <dbReference type="NCBI Taxonomy" id="126358"/>
    <lineage>
        <taxon>Eukaryota</taxon>
        <taxon>Viridiplantae</taxon>
        <taxon>Streptophyta</taxon>
        <taxon>Embryophyta</taxon>
        <taxon>Tracheophyta</taxon>
        <taxon>Spermatophyta</taxon>
        <taxon>Magnoliopsida</taxon>
        <taxon>eudicotyledons</taxon>
        <taxon>Gunneridae</taxon>
        <taxon>Pentapetalae</taxon>
        <taxon>asterids</taxon>
        <taxon>lamiids</taxon>
        <taxon>Lamiales</taxon>
        <taxon>Oleaceae</taxon>
        <taxon>Forsythieae</taxon>
        <taxon>Abeliophyllum</taxon>
    </lineage>
</organism>
<protein>
    <submittedName>
        <fullName evidence="1">Uncharacterized protein</fullName>
    </submittedName>
</protein>
<proteinExistence type="predicted"/>
<accession>A0ABD1SHC3</accession>
<gene>
    <name evidence="1" type="ORF">Adt_25655</name>
</gene>
<evidence type="ECO:0000313" key="2">
    <source>
        <dbReference type="Proteomes" id="UP001604336"/>
    </source>
</evidence>